<dbReference type="Pfam" id="PF00226">
    <property type="entry name" value="DnaJ"/>
    <property type="match status" value="1"/>
</dbReference>
<proteinExistence type="predicted"/>
<dbReference type="GO" id="GO:0016671">
    <property type="term" value="F:oxidoreductase activity, acting on a sulfur group of donors, disulfide as acceptor"/>
    <property type="evidence" value="ECO:0007669"/>
    <property type="project" value="TreeGrafter"/>
</dbReference>
<dbReference type="PRINTS" id="PR00421">
    <property type="entry name" value="THIOREDOXIN"/>
</dbReference>
<dbReference type="InterPro" id="IPR036869">
    <property type="entry name" value="J_dom_sf"/>
</dbReference>
<dbReference type="SUPFAM" id="SSF46565">
    <property type="entry name" value="Chaperone J-domain"/>
    <property type="match status" value="1"/>
</dbReference>
<feature type="domain" description="J" evidence="2">
    <location>
        <begin position="34"/>
        <end position="99"/>
    </location>
</feature>
<dbReference type="SMART" id="SM00271">
    <property type="entry name" value="DnaJ"/>
    <property type="match status" value="1"/>
</dbReference>
<dbReference type="EMBL" id="GBYB01012425">
    <property type="protein sequence ID" value="JAG82192.1"/>
    <property type="molecule type" value="Transcribed_RNA"/>
</dbReference>
<dbReference type="PROSITE" id="PS00194">
    <property type="entry name" value="THIOREDOXIN_1"/>
    <property type="match status" value="2"/>
</dbReference>
<sequence length="795" mass="91230">MVFQIFSRSFPGRKAMLSRGIVILLVISQSFGEDYYKLLGLERNADQKTIRQAFKKLAVTLHPDKNSDDPDAHIKFIKYTTAYEVLKDPDLRKKYDLYGEEGLNGQNTQQNYRSWSYYQENFGIYDDDPQVVTLNKNDYHDNVINSEKIWMINFYSPMCSHCRTLAPSWRKIAKDFEGVIRVGAVNCEDDWSLCRQLGIQSYPTLLFYPKNSQHGIRFTSRKNYDEISEFIMSRLDVNLEKLSQSSFHRLIKDSTSRKNSWLIFTCGKNRECFEEEDQLKISAIFENILNIGVFDCDRNRCDDVLESSTSAVFLSGDPRDSKSPVLFGGLEDIDSLVHEVLEQLPEPQEITAEEFERIKNGLASDSEGWLMCFYIGHATELDLLLKRLPGIIQDVNLGKVNCGRHNALCSSLSINRYPMWGVLKPSGAFELNHGKEKINDIAKFAENSMKAQNVWALSASKILSILQRKTHSEVWFLDWYAPWCPPCLQFLPELRKASLHFQKSTIHFGTVDCTVHSSICRQYNIRSYPTAMLINGSSTHQFTLQKTARNIIEFIKEFMNPTVMKLNSNNFYDTLGKKSPSNLWVVDYFAPWCGPCQQLAPEWTSVAKVLHLLPYVKVASVDCEENGNLCRSQGIRSYPTIRLYPMGSEGLNQIAMYSGNRDAISLMRWIIQFSGISVKEFSERDLERKVINNNKRDVWVIDYYAPWCGHCQVLEPQFAVAAKMLEGRARFGRLNCEDSQAICGRAGVSAYPTVIVYRDGDKRLNGGKRLEGTTAEGIRDEVEMLMKERERHDEL</sequence>
<dbReference type="GO" id="GO:0005788">
    <property type="term" value="C:endoplasmic reticulum lumen"/>
    <property type="evidence" value="ECO:0007669"/>
    <property type="project" value="TreeGrafter"/>
</dbReference>
<feature type="domain" description="Thioredoxin" evidence="3">
    <location>
        <begin position="677"/>
        <end position="787"/>
    </location>
</feature>
<dbReference type="PANTHER" id="PTHR44340:SF1">
    <property type="entry name" value="DNAJ HOMOLOG SUBFAMILY C MEMBER 10"/>
    <property type="match status" value="1"/>
</dbReference>
<dbReference type="PRINTS" id="PR00625">
    <property type="entry name" value="JDOMAIN"/>
</dbReference>
<dbReference type="FunFam" id="1.10.287.110:FF:000029">
    <property type="entry name" value="DnaJ homolog subfamily C member 10"/>
    <property type="match status" value="1"/>
</dbReference>
<dbReference type="InterPro" id="IPR017937">
    <property type="entry name" value="Thioredoxin_CS"/>
</dbReference>
<dbReference type="CDD" id="cd06257">
    <property type="entry name" value="DnaJ"/>
    <property type="match status" value="1"/>
</dbReference>
<dbReference type="PANTHER" id="PTHR44340">
    <property type="entry name" value="DNAJ HOMOLOG SUBFAMILY C MEMBER 10"/>
    <property type="match status" value="1"/>
</dbReference>
<dbReference type="GO" id="GO:0036498">
    <property type="term" value="P:IRE1-mediated unfolded protein response"/>
    <property type="evidence" value="ECO:0007669"/>
    <property type="project" value="TreeGrafter"/>
</dbReference>
<evidence type="ECO:0000259" key="3">
    <source>
        <dbReference type="PROSITE" id="PS51352"/>
    </source>
</evidence>
<evidence type="ECO:0000256" key="1">
    <source>
        <dbReference type="ARBA" id="ARBA00020920"/>
    </source>
</evidence>
<reference evidence="4" key="1">
    <citation type="submission" date="2015-01" db="EMBL/GenBank/DDBJ databases">
        <title>Transcriptome Assembly of Fopius arisanus.</title>
        <authorList>
            <person name="Geib S."/>
        </authorList>
    </citation>
    <scope>NUCLEOTIDE SEQUENCE</scope>
</reference>
<dbReference type="GO" id="GO:0051787">
    <property type="term" value="F:misfolded protein binding"/>
    <property type="evidence" value="ECO:0007669"/>
    <property type="project" value="TreeGrafter"/>
</dbReference>
<dbReference type="InterPro" id="IPR052460">
    <property type="entry name" value="ER_disulfide_reductase"/>
</dbReference>
<dbReference type="InterPro" id="IPR013766">
    <property type="entry name" value="Thioredoxin_domain"/>
</dbReference>
<accession>A0A0C9RUD2</accession>
<dbReference type="GO" id="GO:0015035">
    <property type="term" value="F:protein-disulfide reductase activity"/>
    <property type="evidence" value="ECO:0007669"/>
    <property type="project" value="TreeGrafter"/>
</dbReference>
<dbReference type="AlphaFoldDB" id="A0A0C9RUD2"/>
<dbReference type="PROSITE" id="PS51352">
    <property type="entry name" value="THIOREDOXIN_2"/>
    <property type="match status" value="3"/>
</dbReference>
<dbReference type="Gene3D" id="1.10.287.110">
    <property type="entry name" value="DnaJ domain"/>
    <property type="match status" value="1"/>
</dbReference>
<evidence type="ECO:0000259" key="2">
    <source>
        <dbReference type="PROSITE" id="PS50076"/>
    </source>
</evidence>
<dbReference type="InterPro" id="IPR036249">
    <property type="entry name" value="Thioredoxin-like_sf"/>
</dbReference>
<gene>
    <name evidence="4" type="primary">Dnajc10</name>
    <name evidence="4" type="ORF">g.68264</name>
</gene>
<dbReference type="InterPro" id="IPR001623">
    <property type="entry name" value="DnaJ_domain"/>
</dbReference>
<feature type="domain" description="Thioredoxin" evidence="3">
    <location>
        <begin position="533"/>
        <end position="675"/>
    </location>
</feature>
<name>A0A0C9RUD2_9HYME</name>
<feature type="domain" description="Thioredoxin" evidence="3">
    <location>
        <begin position="86"/>
        <end position="236"/>
    </location>
</feature>
<dbReference type="SUPFAM" id="SSF52833">
    <property type="entry name" value="Thioredoxin-like"/>
    <property type="match status" value="5"/>
</dbReference>
<dbReference type="PROSITE" id="PS50076">
    <property type="entry name" value="DNAJ_2"/>
    <property type="match status" value="1"/>
</dbReference>
<organism evidence="4">
    <name type="scientific">Fopius arisanus</name>
    <dbReference type="NCBI Taxonomy" id="64838"/>
    <lineage>
        <taxon>Eukaryota</taxon>
        <taxon>Metazoa</taxon>
        <taxon>Ecdysozoa</taxon>
        <taxon>Arthropoda</taxon>
        <taxon>Hexapoda</taxon>
        <taxon>Insecta</taxon>
        <taxon>Pterygota</taxon>
        <taxon>Neoptera</taxon>
        <taxon>Endopterygota</taxon>
        <taxon>Hymenoptera</taxon>
        <taxon>Apocrita</taxon>
        <taxon>Ichneumonoidea</taxon>
        <taxon>Braconidae</taxon>
        <taxon>Opiinae</taxon>
        <taxon>Fopius</taxon>
    </lineage>
</organism>
<dbReference type="Gene3D" id="3.40.30.10">
    <property type="entry name" value="Glutaredoxin"/>
    <property type="match status" value="6"/>
</dbReference>
<protein>
    <recommendedName>
        <fullName evidence="1">DnaJ homolog subfamily C member 10</fullName>
    </recommendedName>
</protein>
<evidence type="ECO:0000313" key="4">
    <source>
        <dbReference type="EMBL" id="JAG82192.1"/>
    </source>
</evidence>
<dbReference type="Pfam" id="PF00085">
    <property type="entry name" value="Thioredoxin"/>
    <property type="match status" value="4"/>
</dbReference>